<name>A0A6U6FLB4_9STRA</name>
<feature type="transmembrane region" description="Helical" evidence="1">
    <location>
        <begin position="235"/>
        <end position="256"/>
    </location>
</feature>
<sequence length="307" mass="32848">MNVIAKVCCALLLFAGRISAWAPASYQKNLGQIRSPVAPTLPSSVSSSGLRANIQDANDQSLASFDPLNLSSDADLSDYGLLNRALVVGSAALVFSPAAASAATKAAPDAIPSALAAYGHYLSILIIVASIMTERLTVKPAMSIDEEKRIAFADIITGVSGVGLLVSGYYRATAYGKGWDFYSHEPIFWLKMTFLGIFGGLSLFPTITIIQRSVKIQMEGTIDPMSEKLAKRMTSILNAELSALVFIPLTATFMSRGVGYLDDFPTEVVGPVFFGVVTAGAVFKYVKDAISWTEDDDLVLKEELIAR</sequence>
<dbReference type="AlphaFoldDB" id="A0A6U6FLB4"/>
<keyword evidence="1" id="KW-1133">Transmembrane helix</keyword>
<feature type="transmembrane region" description="Helical" evidence="1">
    <location>
        <begin position="268"/>
        <end position="286"/>
    </location>
</feature>
<feature type="transmembrane region" description="Helical" evidence="1">
    <location>
        <begin position="150"/>
        <end position="172"/>
    </location>
</feature>
<evidence type="ECO:0000256" key="1">
    <source>
        <dbReference type="SAM" id="Phobius"/>
    </source>
</evidence>
<evidence type="ECO:0000313" key="3">
    <source>
        <dbReference type="EMBL" id="CAE2247071.1"/>
    </source>
</evidence>
<keyword evidence="1" id="KW-0812">Transmembrane</keyword>
<evidence type="ECO:0000256" key="2">
    <source>
        <dbReference type="SAM" id="SignalP"/>
    </source>
</evidence>
<feature type="chain" id="PRO_5036192365" evidence="2">
    <location>
        <begin position="21"/>
        <end position="307"/>
    </location>
</feature>
<protein>
    <submittedName>
        <fullName evidence="4">Uncharacterized protein</fullName>
    </submittedName>
</protein>
<organism evidence="4">
    <name type="scientific">Odontella aurita</name>
    <dbReference type="NCBI Taxonomy" id="265563"/>
    <lineage>
        <taxon>Eukaryota</taxon>
        <taxon>Sar</taxon>
        <taxon>Stramenopiles</taxon>
        <taxon>Ochrophyta</taxon>
        <taxon>Bacillariophyta</taxon>
        <taxon>Mediophyceae</taxon>
        <taxon>Biddulphiophycidae</taxon>
        <taxon>Eupodiscales</taxon>
        <taxon>Odontellaceae</taxon>
        <taxon>Odontella</taxon>
    </lineage>
</organism>
<keyword evidence="1" id="KW-0472">Membrane</keyword>
<gene>
    <name evidence="3" type="ORF">OAUR00152_LOCUS19327</name>
    <name evidence="4" type="ORF">OAUR00152_LOCUS19329</name>
</gene>
<dbReference type="EMBL" id="HBKQ01028489">
    <property type="protein sequence ID" value="CAE2247075.1"/>
    <property type="molecule type" value="Transcribed_RNA"/>
</dbReference>
<feature type="transmembrane region" description="Helical" evidence="1">
    <location>
        <begin position="118"/>
        <end position="138"/>
    </location>
</feature>
<dbReference type="Pfam" id="PF09980">
    <property type="entry name" value="DUF2214"/>
    <property type="match status" value="1"/>
</dbReference>
<feature type="transmembrane region" description="Helical" evidence="1">
    <location>
        <begin position="192"/>
        <end position="214"/>
    </location>
</feature>
<accession>A0A6U6FLB4</accession>
<feature type="signal peptide" evidence="2">
    <location>
        <begin position="1"/>
        <end position="20"/>
    </location>
</feature>
<proteinExistence type="predicted"/>
<keyword evidence="2" id="KW-0732">Signal</keyword>
<reference evidence="4" key="1">
    <citation type="submission" date="2021-01" db="EMBL/GenBank/DDBJ databases">
        <authorList>
            <person name="Corre E."/>
            <person name="Pelletier E."/>
            <person name="Niang G."/>
            <person name="Scheremetjew M."/>
            <person name="Finn R."/>
            <person name="Kale V."/>
            <person name="Holt S."/>
            <person name="Cochrane G."/>
            <person name="Meng A."/>
            <person name="Brown T."/>
            <person name="Cohen L."/>
        </authorList>
    </citation>
    <scope>NUCLEOTIDE SEQUENCE</scope>
    <source>
        <strain evidence="4">Isolate 1302-5</strain>
    </source>
</reference>
<dbReference type="InterPro" id="IPR018706">
    <property type="entry name" value="DUF2214_membrane"/>
</dbReference>
<evidence type="ECO:0000313" key="4">
    <source>
        <dbReference type="EMBL" id="CAE2247075.1"/>
    </source>
</evidence>
<dbReference type="EMBL" id="HBKQ01028487">
    <property type="protein sequence ID" value="CAE2247071.1"/>
    <property type="molecule type" value="Transcribed_RNA"/>
</dbReference>